<dbReference type="SMART" id="SM00320">
    <property type="entry name" value="WD40"/>
    <property type="match status" value="7"/>
</dbReference>
<keyword evidence="1 4" id="KW-0853">WD repeat</keyword>
<dbReference type="CDD" id="cd00200">
    <property type="entry name" value="WD40"/>
    <property type="match status" value="1"/>
</dbReference>
<protein>
    <submittedName>
        <fullName evidence="7">Putative wd40 domain protein</fullName>
    </submittedName>
</protein>
<feature type="repeat" description="WD" evidence="4">
    <location>
        <begin position="263"/>
        <end position="304"/>
    </location>
</feature>
<dbReference type="PROSITE" id="PS50082">
    <property type="entry name" value="WD_REPEATS_2"/>
    <property type="match status" value="5"/>
</dbReference>
<feature type="repeat" description="WD" evidence="4">
    <location>
        <begin position="137"/>
        <end position="178"/>
    </location>
</feature>
<evidence type="ECO:0000313" key="7">
    <source>
        <dbReference type="EMBL" id="JAV23939.1"/>
    </source>
</evidence>
<dbReference type="Gene3D" id="2.130.10.10">
    <property type="entry name" value="YVTN repeat-like/Quinoprotein amine dehydrogenase"/>
    <property type="match status" value="3"/>
</dbReference>
<name>A0A1Q3F8T9_CULTA</name>
<dbReference type="GO" id="GO:0005814">
    <property type="term" value="C:centriole"/>
    <property type="evidence" value="ECO:0007669"/>
    <property type="project" value="TreeGrafter"/>
</dbReference>
<accession>A0A1Q3F8T9</accession>
<feature type="repeat" description="WD" evidence="4">
    <location>
        <begin position="52"/>
        <end position="84"/>
    </location>
</feature>
<dbReference type="Pfam" id="PF12894">
    <property type="entry name" value="ANAPC4_WD40"/>
    <property type="match status" value="1"/>
</dbReference>
<dbReference type="EMBL" id="GFDL01011106">
    <property type="protein sequence ID" value="JAV23939.1"/>
    <property type="molecule type" value="Transcribed_RNA"/>
</dbReference>
<evidence type="ECO:0000256" key="3">
    <source>
        <dbReference type="ARBA" id="ARBA00037984"/>
    </source>
</evidence>
<dbReference type="InterPro" id="IPR020472">
    <property type="entry name" value="WD40_PAC1"/>
</dbReference>
<dbReference type="InterPro" id="IPR050505">
    <property type="entry name" value="WDR55/POC1"/>
</dbReference>
<reference evidence="7" key="1">
    <citation type="submission" date="2017-01" db="EMBL/GenBank/DDBJ databases">
        <title>A deep insight into the sialotranscriptome of adult male and female Cluex tarsalis mosquitoes.</title>
        <authorList>
            <person name="Ribeiro J.M."/>
            <person name="Moreira F."/>
            <person name="Bernard K.A."/>
            <person name="Calvo E."/>
        </authorList>
    </citation>
    <scope>NUCLEOTIDE SEQUENCE</scope>
    <source>
        <strain evidence="7">Kern County</strain>
        <tissue evidence="7">Salivary glands</tissue>
    </source>
</reference>
<evidence type="ECO:0000256" key="1">
    <source>
        <dbReference type="ARBA" id="ARBA00022574"/>
    </source>
</evidence>
<dbReference type="GO" id="GO:0060271">
    <property type="term" value="P:cilium assembly"/>
    <property type="evidence" value="ECO:0007669"/>
    <property type="project" value="TreeGrafter"/>
</dbReference>
<feature type="region of interest" description="Disordered" evidence="5">
    <location>
        <begin position="316"/>
        <end position="356"/>
    </location>
</feature>
<proteinExistence type="inferred from homology"/>
<evidence type="ECO:0000256" key="5">
    <source>
        <dbReference type="SAM" id="MobiDB-lite"/>
    </source>
</evidence>
<evidence type="ECO:0000256" key="2">
    <source>
        <dbReference type="ARBA" id="ARBA00022737"/>
    </source>
</evidence>
<dbReference type="AlphaFoldDB" id="A0A1Q3F8T9"/>
<comment type="similarity">
    <text evidence="3">Belongs to the WD repeat POC1 family.</text>
</comment>
<dbReference type="SUPFAM" id="SSF50978">
    <property type="entry name" value="WD40 repeat-like"/>
    <property type="match status" value="1"/>
</dbReference>
<dbReference type="GO" id="GO:0036064">
    <property type="term" value="C:ciliary basal body"/>
    <property type="evidence" value="ECO:0007669"/>
    <property type="project" value="TreeGrafter"/>
</dbReference>
<dbReference type="PANTHER" id="PTHR44019">
    <property type="entry name" value="WD REPEAT-CONTAINING PROTEIN 55"/>
    <property type="match status" value="1"/>
</dbReference>
<feature type="domain" description="Anaphase-promoting complex subunit 4-like WD40" evidence="6">
    <location>
        <begin position="187"/>
        <end position="233"/>
    </location>
</feature>
<feature type="compositionally biased region" description="Basic and acidic residues" evidence="5">
    <location>
        <begin position="330"/>
        <end position="355"/>
    </location>
</feature>
<dbReference type="PANTHER" id="PTHR44019:SF8">
    <property type="entry name" value="POC1 CENTRIOLAR PROTEIN HOMOLOG"/>
    <property type="match status" value="1"/>
</dbReference>
<dbReference type="InterPro" id="IPR001680">
    <property type="entry name" value="WD40_rpt"/>
</dbReference>
<dbReference type="PROSITE" id="PS50294">
    <property type="entry name" value="WD_REPEATS_REGION"/>
    <property type="match status" value="5"/>
</dbReference>
<feature type="repeat" description="WD" evidence="4">
    <location>
        <begin position="95"/>
        <end position="136"/>
    </location>
</feature>
<dbReference type="InterPro" id="IPR024977">
    <property type="entry name" value="Apc4-like_WD40_dom"/>
</dbReference>
<feature type="repeat" description="WD" evidence="4">
    <location>
        <begin position="10"/>
        <end position="44"/>
    </location>
</feature>
<dbReference type="PRINTS" id="PR00320">
    <property type="entry name" value="GPROTEINBRPT"/>
</dbReference>
<sequence>MSDPILLRHLKGHKGKVTGISFNAEGNRFATSSADNTAIVWNINEQVRCMRFEAHTDVVNDICWSPANSQIVATASKDRTVKIWTPSLMGNCDEFRAHTSNVRSVHFDSNGRKLITASDDKSIKLWRVSRKHFISSFTGHTNWVRCARFSPDDKLIASCGDDRTLKLFDPNSGQCVHSFVDQKGAGNKVAWHPDGSLVAIGLDNSRIKIFDIRVGKLIQYYRIFGGAVNTLDFHVSGYYMITGSDDAAVKIIDLMEGRHIYTLTGHTGPVTAVKFSKDGQLFATASEDRHIMLWKVNFAHETAENSLYSSECSDLPAQDTQVAPPYSKKLTYDESRGTDDDDDGSRFNDNKENHPDTSILVDARKTDNFHLTDAIEEIVIRLCKSPRMRCRSESCLSPPSPGGRVVEEDGASPMRALERRFLRKVKTLETVVAGLERRIAMLEDVVLNRS</sequence>
<dbReference type="InterPro" id="IPR015943">
    <property type="entry name" value="WD40/YVTN_repeat-like_dom_sf"/>
</dbReference>
<dbReference type="Pfam" id="PF00400">
    <property type="entry name" value="WD40"/>
    <property type="match status" value="5"/>
</dbReference>
<organism evidence="7">
    <name type="scientific">Culex tarsalis</name>
    <name type="common">Encephalitis mosquito</name>
    <dbReference type="NCBI Taxonomy" id="7177"/>
    <lineage>
        <taxon>Eukaryota</taxon>
        <taxon>Metazoa</taxon>
        <taxon>Ecdysozoa</taxon>
        <taxon>Arthropoda</taxon>
        <taxon>Hexapoda</taxon>
        <taxon>Insecta</taxon>
        <taxon>Pterygota</taxon>
        <taxon>Neoptera</taxon>
        <taxon>Endopterygota</taxon>
        <taxon>Diptera</taxon>
        <taxon>Nematocera</taxon>
        <taxon>Culicoidea</taxon>
        <taxon>Culicidae</taxon>
        <taxon>Culicinae</taxon>
        <taxon>Culicini</taxon>
        <taxon>Culex</taxon>
        <taxon>Culex</taxon>
    </lineage>
</organism>
<dbReference type="InterPro" id="IPR036322">
    <property type="entry name" value="WD40_repeat_dom_sf"/>
</dbReference>
<keyword evidence="2" id="KW-0677">Repeat</keyword>
<evidence type="ECO:0000256" key="4">
    <source>
        <dbReference type="PROSITE-ProRule" id="PRU00221"/>
    </source>
</evidence>
<evidence type="ECO:0000259" key="6">
    <source>
        <dbReference type="Pfam" id="PF12894"/>
    </source>
</evidence>